<dbReference type="AlphaFoldDB" id="A0A195C9C3"/>
<protein>
    <submittedName>
        <fullName evidence="1">Uncharacterized protein</fullName>
    </submittedName>
</protein>
<name>A0A195C9C3_9HYME</name>
<proteinExistence type="predicted"/>
<sequence>MTAGRAVVVANESAGTHLITDNRKAPLDLTADRVDSKWRTTARTESAIYREKSKLQQRSGTLRTAERASAANDEDSRLLDQLHALSMNRVAAGNRSPLGYSGMCGR</sequence>
<evidence type="ECO:0000313" key="1">
    <source>
        <dbReference type="EMBL" id="KYM97422.1"/>
    </source>
</evidence>
<dbReference type="Proteomes" id="UP000078542">
    <property type="component" value="Unassembled WGS sequence"/>
</dbReference>
<organism evidence="1 2">
    <name type="scientific">Cyphomyrmex costatus</name>
    <dbReference type="NCBI Taxonomy" id="456900"/>
    <lineage>
        <taxon>Eukaryota</taxon>
        <taxon>Metazoa</taxon>
        <taxon>Ecdysozoa</taxon>
        <taxon>Arthropoda</taxon>
        <taxon>Hexapoda</taxon>
        <taxon>Insecta</taxon>
        <taxon>Pterygota</taxon>
        <taxon>Neoptera</taxon>
        <taxon>Endopterygota</taxon>
        <taxon>Hymenoptera</taxon>
        <taxon>Apocrita</taxon>
        <taxon>Aculeata</taxon>
        <taxon>Formicoidea</taxon>
        <taxon>Formicidae</taxon>
        <taxon>Myrmicinae</taxon>
        <taxon>Cyphomyrmex</taxon>
    </lineage>
</organism>
<dbReference type="EMBL" id="KQ978068">
    <property type="protein sequence ID" value="KYM97422.1"/>
    <property type="molecule type" value="Genomic_DNA"/>
</dbReference>
<gene>
    <name evidence="1" type="ORF">ALC62_11714</name>
</gene>
<accession>A0A195C9C3</accession>
<keyword evidence="2" id="KW-1185">Reference proteome</keyword>
<reference evidence="1 2" key="1">
    <citation type="submission" date="2016-03" db="EMBL/GenBank/DDBJ databases">
        <title>Cyphomyrmex costatus WGS genome.</title>
        <authorList>
            <person name="Nygaard S."/>
            <person name="Hu H."/>
            <person name="Boomsma J."/>
            <person name="Zhang G."/>
        </authorList>
    </citation>
    <scope>NUCLEOTIDE SEQUENCE [LARGE SCALE GENOMIC DNA]</scope>
    <source>
        <strain evidence="1">MS0001</strain>
        <tissue evidence="1">Whole body</tissue>
    </source>
</reference>
<evidence type="ECO:0000313" key="2">
    <source>
        <dbReference type="Proteomes" id="UP000078542"/>
    </source>
</evidence>